<gene>
    <name evidence="9" type="ORF">RU10_04180</name>
</gene>
<dbReference type="GO" id="GO:0005509">
    <property type="term" value="F:calcium ion binding"/>
    <property type="evidence" value="ECO:0007669"/>
    <property type="project" value="InterPro"/>
</dbReference>
<dbReference type="Proteomes" id="UP000032086">
    <property type="component" value="Unassembled WGS sequence"/>
</dbReference>
<evidence type="ECO:0000313" key="9">
    <source>
        <dbReference type="EMBL" id="KIP95952.1"/>
    </source>
</evidence>
<keyword evidence="3" id="KW-0964">Secreted</keyword>
<dbReference type="Pfam" id="PF00353">
    <property type="entry name" value="HemolysinCabind"/>
    <property type="match status" value="15"/>
</dbReference>
<dbReference type="SUPFAM" id="SSF51120">
    <property type="entry name" value="beta-Roll"/>
    <property type="match status" value="7"/>
</dbReference>
<sequence length="1213" mass="120449">MAVINGTSGTDTLVGTSSADELYGVAGNDSLSGGDGNDLLDGGAGADVLNGGNGIDTASYASSTAGVTVNLTAGTGVGGDAQGDTLTSIEAVIGSAFNDILTAQASGNTLSGGAGNDIYYVNGTSVNVVEAVGGGDDEVRTILLNHTLATNVERLTYVGTGNFVGYGNASDNVITGGIGNDILMGGAGADQFIGGAGTDTVSYTDSPAGVTINTKTGVNSGIAAGDTYVGIEMLAGSGSNDTFISGATADQFDGSGGTDTIDYSGSSSGVTVSLVGGVLGVGGDAQGDKLWNFETVIGSSFSDVLTGQTTGNVLNGGAGDDIYYVNGTSVNVVEAVGGGDDEVRTILLNHTLATNVERLTYVGTGNFVGYGNASGNVITGGIGNDILMGGAGADQFIGGAGTDTVSYTDSPAGVTINTKTGVNSGIAAGDTYVGIEMLAGSGSNDTFISGATADQFDGSGGTDTIDYSGSSSGVTVSLVGGVLGVGGDAQGDKLWNFETVIGSSFSDVLTGQTTGNVLNGGAGDDIYYVNGTSVNVVEAVSGGDDEVRTVLLNHTLAANVERLTYVGTGNFTGYGNASDNIITGGAGADTLSGGAGADQFIGGAGNDIVSYGDSPSGVTINTKTGVNSGIAFGDTYVGIEFLQGSGSNDTFISGEAADQFFGSGGTDTIDYSGSSSGVTVSLVGGVAGVGGDAQGDKLWEFETVIGSSFNDVLTGQTTGNVLNGGAGDDIYYVNGTSVNVVEAVSGGDDEVRTVLLNHTLAANVERLTYVGTGNFTGYGNASDNIITGGAGADTLSGGAGADQFFGGDGFDTVSYVDSLTGVTINSKTGVSTGIAAGDSYNSIEQIRGSNYGDIFVGSAGVDRFDGGNGNDILSFAGEDSGVTLDLSAAVLTGIAAGDIYASIEAFQGSAYADTFTGSAAVRETFIGGAGADSLIGVGRGDSAWYVNSSDAVQVNLLTGFGTGGDAQGDALINIDNLVGSAFSDTLTGNAYANMLEGGDGNDVLYGGDGNDTLYGHSFTDTGALTVPFSTDNQADTIYGGNGDDYIIGYVRDVGSVFYGEAGNDNITVISGIADGGDGNDTLMGLGHGYELRGGAGADKLYLSASGDGYGGEGSDAYFVSSKTMVAIFDDGTTGIDLVTLRNIQSVSDVRIMQNDQGAYIFNAADLQSGNLDSGVFLKDWYKGANTIETFYTNNGDSFTIPVVGQAMTESVMG</sequence>
<name>A0AAE2DXM2_PSEFL</name>
<keyword evidence="7" id="KW-0843">Virulence</keyword>
<dbReference type="PANTHER" id="PTHR38340:SF1">
    <property type="entry name" value="S-LAYER PROTEIN"/>
    <property type="match status" value="1"/>
</dbReference>
<evidence type="ECO:0000256" key="1">
    <source>
        <dbReference type="ARBA" id="ARBA00004370"/>
    </source>
</evidence>
<dbReference type="Gene3D" id="2.150.10.10">
    <property type="entry name" value="Serralysin-like metalloprotease, C-terminal"/>
    <property type="match status" value="9"/>
</dbReference>
<evidence type="ECO:0000256" key="6">
    <source>
        <dbReference type="ARBA" id="ARBA00022837"/>
    </source>
</evidence>
<dbReference type="AlphaFoldDB" id="A0AAE2DXM2"/>
<reference evidence="9 10" key="1">
    <citation type="submission" date="2014-12" db="EMBL/GenBank/DDBJ databases">
        <title>16Stimator: statistical estimation of ribosomal gene copy numbers from draft genome assemblies.</title>
        <authorList>
            <person name="Perisin M.A."/>
            <person name="Vetter M."/>
            <person name="Gilbert J.A."/>
            <person name="Bergelson J."/>
        </authorList>
    </citation>
    <scope>NUCLEOTIDE SEQUENCE [LARGE SCALE GENOMIC DNA]</scope>
    <source>
        <strain evidence="9 10">MEP34</strain>
    </source>
</reference>
<evidence type="ECO:0000256" key="7">
    <source>
        <dbReference type="ARBA" id="ARBA00023026"/>
    </source>
</evidence>
<proteinExistence type="predicted"/>
<dbReference type="PROSITE" id="PS00330">
    <property type="entry name" value="HEMOLYSIN_CALCIUM"/>
    <property type="match status" value="2"/>
</dbReference>
<dbReference type="GO" id="GO:0016020">
    <property type="term" value="C:membrane"/>
    <property type="evidence" value="ECO:0007669"/>
    <property type="project" value="UniProtKB-SubCell"/>
</dbReference>
<evidence type="ECO:0000256" key="2">
    <source>
        <dbReference type="ARBA" id="ARBA00004613"/>
    </source>
</evidence>
<dbReference type="InterPro" id="IPR011049">
    <property type="entry name" value="Serralysin-like_metalloprot_C"/>
</dbReference>
<comment type="caution">
    <text evidence="9">The sequence shown here is derived from an EMBL/GenBank/DDBJ whole genome shotgun (WGS) entry which is preliminary data.</text>
</comment>
<dbReference type="EMBL" id="JXQY01000007">
    <property type="protein sequence ID" value="KIP95952.1"/>
    <property type="molecule type" value="Genomic_DNA"/>
</dbReference>
<evidence type="ECO:0000313" key="10">
    <source>
        <dbReference type="Proteomes" id="UP000032086"/>
    </source>
</evidence>
<evidence type="ECO:0000256" key="4">
    <source>
        <dbReference type="ARBA" id="ARBA00022656"/>
    </source>
</evidence>
<dbReference type="PRINTS" id="PR01488">
    <property type="entry name" value="RTXTOXINA"/>
</dbReference>
<accession>A0AAE2DXM2</accession>
<keyword evidence="5" id="KW-0677">Repeat</keyword>
<evidence type="ECO:0000256" key="8">
    <source>
        <dbReference type="ARBA" id="ARBA00023136"/>
    </source>
</evidence>
<dbReference type="RefSeq" id="WP_052512458.1">
    <property type="nucleotide sequence ID" value="NZ_JXQY01000007.1"/>
</dbReference>
<keyword evidence="4" id="KW-0800">Toxin</keyword>
<protein>
    <submittedName>
        <fullName evidence="9">Calcium-binding protein</fullName>
    </submittedName>
</protein>
<dbReference type="InterPro" id="IPR050557">
    <property type="entry name" value="RTX_toxin/Mannuronan_C5-epim"/>
</dbReference>
<dbReference type="GO" id="GO:0005576">
    <property type="term" value="C:extracellular region"/>
    <property type="evidence" value="ECO:0007669"/>
    <property type="project" value="UniProtKB-SubCell"/>
</dbReference>
<dbReference type="InterPro" id="IPR003995">
    <property type="entry name" value="RTX_toxin_determinant-A"/>
</dbReference>
<dbReference type="PRINTS" id="PR00313">
    <property type="entry name" value="CABNDNGRPT"/>
</dbReference>
<comment type="subcellular location">
    <subcellularLocation>
        <location evidence="1">Membrane</location>
    </subcellularLocation>
    <subcellularLocation>
        <location evidence="2">Secreted</location>
    </subcellularLocation>
</comment>
<organism evidence="9 10">
    <name type="scientific">Pseudomonas fluorescens</name>
    <dbReference type="NCBI Taxonomy" id="294"/>
    <lineage>
        <taxon>Bacteria</taxon>
        <taxon>Pseudomonadati</taxon>
        <taxon>Pseudomonadota</taxon>
        <taxon>Gammaproteobacteria</taxon>
        <taxon>Pseudomonadales</taxon>
        <taxon>Pseudomonadaceae</taxon>
        <taxon>Pseudomonas</taxon>
    </lineage>
</organism>
<evidence type="ECO:0000256" key="5">
    <source>
        <dbReference type="ARBA" id="ARBA00022737"/>
    </source>
</evidence>
<dbReference type="PANTHER" id="PTHR38340">
    <property type="entry name" value="S-LAYER PROTEIN"/>
    <property type="match status" value="1"/>
</dbReference>
<dbReference type="GO" id="GO:0090729">
    <property type="term" value="F:toxin activity"/>
    <property type="evidence" value="ECO:0007669"/>
    <property type="project" value="UniProtKB-KW"/>
</dbReference>
<dbReference type="InterPro" id="IPR018511">
    <property type="entry name" value="Hemolysin-typ_Ca-bd_CS"/>
</dbReference>
<dbReference type="InterPro" id="IPR001343">
    <property type="entry name" value="Hemolysn_Ca-bd"/>
</dbReference>
<evidence type="ECO:0000256" key="3">
    <source>
        <dbReference type="ARBA" id="ARBA00022525"/>
    </source>
</evidence>
<keyword evidence="6" id="KW-0106">Calcium</keyword>
<keyword evidence="8" id="KW-0472">Membrane</keyword>